<reference evidence="1" key="1">
    <citation type="journal article" date="2013" name="Nat. Commun.">
        <title>Whole-genome sequencing of Oryza brachyantha reveals mechanisms underlying Oryza genome evolution.</title>
        <authorList>
            <person name="Chen J."/>
            <person name="Huang Q."/>
            <person name="Gao D."/>
            <person name="Wang J."/>
            <person name="Lang Y."/>
            <person name="Liu T."/>
            <person name="Li B."/>
            <person name="Bai Z."/>
            <person name="Luis Goicoechea J."/>
            <person name="Liang C."/>
            <person name="Chen C."/>
            <person name="Zhang W."/>
            <person name="Sun S."/>
            <person name="Liao Y."/>
            <person name="Zhang X."/>
            <person name="Yang L."/>
            <person name="Song C."/>
            <person name="Wang M."/>
            <person name="Shi J."/>
            <person name="Liu G."/>
            <person name="Liu J."/>
            <person name="Zhou H."/>
            <person name="Zhou W."/>
            <person name="Yu Q."/>
            <person name="An N."/>
            <person name="Chen Y."/>
            <person name="Cai Q."/>
            <person name="Wang B."/>
            <person name="Liu B."/>
            <person name="Min J."/>
            <person name="Huang Y."/>
            <person name="Wu H."/>
            <person name="Li Z."/>
            <person name="Zhang Y."/>
            <person name="Yin Y."/>
            <person name="Song W."/>
            <person name="Jiang J."/>
            <person name="Jackson S.A."/>
            <person name="Wing R.A."/>
            <person name="Wang J."/>
            <person name="Chen M."/>
        </authorList>
    </citation>
    <scope>NUCLEOTIDE SEQUENCE [LARGE SCALE GENOMIC DNA]</scope>
    <source>
        <strain evidence="1">cv. IRGC 101232</strain>
    </source>
</reference>
<reference evidence="1" key="2">
    <citation type="submission" date="2013-04" db="UniProtKB">
        <authorList>
            <consortium name="EnsemblPlants"/>
        </authorList>
    </citation>
    <scope>IDENTIFICATION</scope>
</reference>
<dbReference type="AlphaFoldDB" id="J3M0W5"/>
<organism evidence="1">
    <name type="scientific">Oryza brachyantha</name>
    <name type="common">malo sina</name>
    <dbReference type="NCBI Taxonomy" id="4533"/>
    <lineage>
        <taxon>Eukaryota</taxon>
        <taxon>Viridiplantae</taxon>
        <taxon>Streptophyta</taxon>
        <taxon>Embryophyta</taxon>
        <taxon>Tracheophyta</taxon>
        <taxon>Spermatophyta</taxon>
        <taxon>Magnoliopsida</taxon>
        <taxon>Liliopsida</taxon>
        <taxon>Poales</taxon>
        <taxon>Poaceae</taxon>
        <taxon>BOP clade</taxon>
        <taxon>Oryzoideae</taxon>
        <taxon>Oryzeae</taxon>
        <taxon>Oryzinae</taxon>
        <taxon>Oryza</taxon>
    </lineage>
</organism>
<protein>
    <submittedName>
        <fullName evidence="1">Uncharacterized protein</fullName>
    </submittedName>
</protein>
<evidence type="ECO:0000313" key="2">
    <source>
        <dbReference type="Proteomes" id="UP000006038"/>
    </source>
</evidence>
<dbReference type="Proteomes" id="UP000006038">
    <property type="component" value="Chromosome 4"/>
</dbReference>
<proteinExistence type="predicted"/>
<dbReference type="EnsemblPlants" id="OB04G30400.1">
    <property type="protein sequence ID" value="OB04G30400.1"/>
    <property type="gene ID" value="OB04G30400"/>
</dbReference>
<sequence>MGCFCSHQTIIVLQVIQGTKLNPNSSITVLCSTMTLPTVDSCGLRMLSRKLNLGPVNQRNTLVALCCVWWGYQEMTLTRPHHKSIHMQQPLSTCSICASKPNMLFMPKSCK</sequence>
<accession>J3M0W5</accession>
<name>J3M0W5_ORYBR</name>
<dbReference type="Gramene" id="OB04G30400.1">
    <property type="protein sequence ID" value="OB04G30400.1"/>
    <property type="gene ID" value="OB04G30400"/>
</dbReference>
<keyword evidence="2" id="KW-1185">Reference proteome</keyword>
<dbReference type="HOGENOM" id="CLU_2162313_0_0_1"/>
<evidence type="ECO:0000313" key="1">
    <source>
        <dbReference type="EnsemblPlants" id="OB04G30400.1"/>
    </source>
</evidence>